<dbReference type="Proteomes" id="UP001341281">
    <property type="component" value="Chromosome 02"/>
</dbReference>
<organism evidence="1 2">
    <name type="scientific">Paspalum notatum var. saurae</name>
    <dbReference type="NCBI Taxonomy" id="547442"/>
    <lineage>
        <taxon>Eukaryota</taxon>
        <taxon>Viridiplantae</taxon>
        <taxon>Streptophyta</taxon>
        <taxon>Embryophyta</taxon>
        <taxon>Tracheophyta</taxon>
        <taxon>Spermatophyta</taxon>
        <taxon>Magnoliopsida</taxon>
        <taxon>Liliopsida</taxon>
        <taxon>Poales</taxon>
        <taxon>Poaceae</taxon>
        <taxon>PACMAD clade</taxon>
        <taxon>Panicoideae</taxon>
        <taxon>Andropogonodae</taxon>
        <taxon>Paspaleae</taxon>
        <taxon>Paspalinae</taxon>
        <taxon>Paspalum</taxon>
    </lineage>
</organism>
<proteinExistence type="predicted"/>
<evidence type="ECO:0000313" key="1">
    <source>
        <dbReference type="EMBL" id="WVZ60143.1"/>
    </source>
</evidence>
<reference evidence="1 2" key="1">
    <citation type="submission" date="2024-02" db="EMBL/GenBank/DDBJ databases">
        <title>High-quality chromosome-scale genome assembly of Pensacola bahiagrass (Paspalum notatum Flugge var. saurae).</title>
        <authorList>
            <person name="Vega J.M."/>
            <person name="Podio M."/>
            <person name="Orjuela J."/>
            <person name="Siena L.A."/>
            <person name="Pessino S.C."/>
            <person name="Combes M.C."/>
            <person name="Mariac C."/>
            <person name="Albertini E."/>
            <person name="Pupilli F."/>
            <person name="Ortiz J.P.A."/>
            <person name="Leblanc O."/>
        </authorList>
    </citation>
    <scope>NUCLEOTIDE SEQUENCE [LARGE SCALE GENOMIC DNA]</scope>
    <source>
        <strain evidence="1">R1</strain>
        <tissue evidence="1">Leaf</tissue>
    </source>
</reference>
<protein>
    <submittedName>
        <fullName evidence="1">Uncharacterized protein</fullName>
    </submittedName>
</protein>
<sequence>MEGGEDPSSSAAPKTNSGCWSMPKMFYCFRNPVAAHEIGTRIQDLNKRLEDLEKRSSRFGFITQAINSASAYSIDKAFDSLSEKTGSIILKSDVVGEKIVEDTKKIVDQLIKVDSHPEGSKGSNVVVAAAITGMGGIAV</sequence>
<accession>A0AAQ3SST7</accession>
<evidence type="ECO:0000313" key="2">
    <source>
        <dbReference type="Proteomes" id="UP001341281"/>
    </source>
</evidence>
<name>A0AAQ3SST7_PASNO</name>
<dbReference type="AlphaFoldDB" id="A0AAQ3SST7"/>
<gene>
    <name evidence="1" type="ORF">U9M48_010201</name>
</gene>
<dbReference type="EMBL" id="CP144746">
    <property type="protein sequence ID" value="WVZ60143.1"/>
    <property type="molecule type" value="Genomic_DNA"/>
</dbReference>
<keyword evidence="2" id="KW-1185">Reference proteome</keyword>